<dbReference type="PROSITE" id="PS50969">
    <property type="entry name" value="FCP1"/>
    <property type="match status" value="1"/>
</dbReference>
<organism evidence="9">
    <name type="scientific">Chromera velia CCMP2878</name>
    <dbReference type="NCBI Taxonomy" id="1169474"/>
    <lineage>
        <taxon>Eukaryota</taxon>
        <taxon>Sar</taxon>
        <taxon>Alveolata</taxon>
        <taxon>Colpodellida</taxon>
        <taxon>Chromeraceae</taxon>
        <taxon>Chromera</taxon>
    </lineage>
</organism>
<evidence type="ECO:0000256" key="1">
    <source>
        <dbReference type="ARBA" id="ARBA00004123"/>
    </source>
</evidence>
<keyword evidence="4" id="KW-0539">Nucleus</keyword>
<comment type="catalytic activity">
    <reaction evidence="5">
        <text>O-phospho-L-seryl-[protein] + H2O = L-seryl-[protein] + phosphate</text>
        <dbReference type="Rhea" id="RHEA:20629"/>
        <dbReference type="Rhea" id="RHEA-COMP:9863"/>
        <dbReference type="Rhea" id="RHEA-COMP:11604"/>
        <dbReference type="ChEBI" id="CHEBI:15377"/>
        <dbReference type="ChEBI" id="CHEBI:29999"/>
        <dbReference type="ChEBI" id="CHEBI:43474"/>
        <dbReference type="ChEBI" id="CHEBI:83421"/>
        <dbReference type="EC" id="3.1.3.16"/>
    </reaction>
</comment>
<dbReference type="Gene3D" id="3.40.50.1000">
    <property type="entry name" value="HAD superfamily/HAD-like"/>
    <property type="match status" value="1"/>
</dbReference>
<dbReference type="AlphaFoldDB" id="A0A0G4H798"/>
<evidence type="ECO:0000256" key="3">
    <source>
        <dbReference type="ARBA" id="ARBA00022801"/>
    </source>
</evidence>
<dbReference type="GO" id="GO:0005634">
    <property type="term" value="C:nucleus"/>
    <property type="evidence" value="ECO:0007669"/>
    <property type="project" value="UniProtKB-SubCell"/>
</dbReference>
<dbReference type="Pfam" id="PF03031">
    <property type="entry name" value="NIF"/>
    <property type="match status" value="1"/>
</dbReference>
<evidence type="ECO:0000256" key="6">
    <source>
        <dbReference type="ARBA" id="ARBA00048336"/>
    </source>
</evidence>
<feature type="region of interest" description="Disordered" evidence="7">
    <location>
        <begin position="301"/>
        <end position="339"/>
    </location>
</feature>
<feature type="region of interest" description="Disordered" evidence="7">
    <location>
        <begin position="415"/>
        <end position="503"/>
    </location>
</feature>
<dbReference type="SMART" id="SM00577">
    <property type="entry name" value="CPDc"/>
    <property type="match status" value="1"/>
</dbReference>
<evidence type="ECO:0000256" key="2">
    <source>
        <dbReference type="ARBA" id="ARBA00013081"/>
    </source>
</evidence>
<evidence type="ECO:0000256" key="7">
    <source>
        <dbReference type="SAM" id="MobiDB-lite"/>
    </source>
</evidence>
<comment type="catalytic activity">
    <reaction evidence="6">
        <text>O-phospho-L-threonyl-[protein] + H2O = L-threonyl-[protein] + phosphate</text>
        <dbReference type="Rhea" id="RHEA:47004"/>
        <dbReference type="Rhea" id="RHEA-COMP:11060"/>
        <dbReference type="Rhea" id="RHEA-COMP:11605"/>
        <dbReference type="ChEBI" id="CHEBI:15377"/>
        <dbReference type="ChEBI" id="CHEBI:30013"/>
        <dbReference type="ChEBI" id="CHEBI:43474"/>
        <dbReference type="ChEBI" id="CHEBI:61977"/>
        <dbReference type="EC" id="3.1.3.16"/>
    </reaction>
</comment>
<evidence type="ECO:0000256" key="5">
    <source>
        <dbReference type="ARBA" id="ARBA00047761"/>
    </source>
</evidence>
<evidence type="ECO:0000256" key="4">
    <source>
        <dbReference type="ARBA" id="ARBA00023242"/>
    </source>
</evidence>
<dbReference type="VEuPathDB" id="CryptoDB:Cvel_24903"/>
<dbReference type="InterPro" id="IPR036412">
    <property type="entry name" value="HAD-like_sf"/>
</dbReference>
<proteinExistence type="predicted"/>
<dbReference type="InterPro" id="IPR004274">
    <property type="entry name" value="FCP1_dom"/>
</dbReference>
<comment type="subcellular location">
    <subcellularLocation>
        <location evidence="1">Nucleus</location>
    </subcellularLocation>
</comment>
<dbReference type="GO" id="GO:0008420">
    <property type="term" value="F:RNA polymerase II CTD heptapeptide repeat phosphatase activity"/>
    <property type="evidence" value="ECO:0007669"/>
    <property type="project" value="InterPro"/>
</dbReference>
<evidence type="ECO:0000259" key="8">
    <source>
        <dbReference type="PROSITE" id="PS50969"/>
    </source>
</evidence>
<dbReference type="EC" id="3.1.3.16" evidence="2"/>
<feature type="region of interest" description="Disordered" evidence="7">
    <location>
        <begin position="524"/>
        <end position="561"/>
    </location>
</feature>
<accession>A0A0G4H798</accession>
<name>A0A0G4H798_9ALVE</name>
<gene>
    <name evidence="9" type="ORF">Cvel_24903</name>
</gene>
<keyword evidence="3" id="KW-0378">Hydrolase</keyword>
<dbReference type="InterPro" id="IPR023214">
    <property type="entry name" value="HAD_sf"/>
</dbReference>
<dbReference type="PANTHER" id="PTHR23081:SF36">
    <property type="entry name" value="RNA POLYMERASE II SUBUNIT A C-TERMINAL DOMAIN PHOSPHATASE"/>
    <property type="match status" value="1"/>
</dbReference>
<dbReference type="InterPro" id="IPR039189">
    <property type="entry name" value="Fcp1"/>
</dbReference>
<protein>
    <recommendedName>
        <fullName evidence="2">protein-serine/threonine phosphatase</fullName>
        <ecNumber evidence="2">3.1.3.16</ecNumber>
    </recommendedName>
</protein>
<feature type="domain" description="FCP1 homology" evidence="8">
    <location>
        <begin position="108"/>
        <end position="301"/>
    </location>
</feature>
<feature type="compositionally biased region" description="Polar residues" evidence="7">
    <location>
        <begin position="486"/>
        <end position="503"/>
    </location>
</feature>
<evidence type="ECO:0000313" key="9">
    <source>
        <dbReference type="EMBL" id="CEM39519.1"/>
    </source>
</evidence>
<dbReference type="EMBL" id="CDMZ01001934">
    <property type="protein sequence ID" value="CEM39519.1"/>
    <property type="molecule type" value="Genomic_DNA"/>
</dbReference>
<reference evidence="9" key="1">
    <citation type="submission" date="2014-11" db="EMBL/GenBank/DDBJ databases">
        <authorList>
            <person name="Otto D Thomas"/>
            <person name="Naeem Raeece"/>
        </authorList>
    </citation>
    <scope>NUCLEOTIDE SEQUENCE</scope>
</reference>
<feature type="compositionally biased region" description="Low complexity" evidence="7">
    <location>
        <begin position="434"/>
        <end position="461"/>
    </location>
</feature>
<dbReference type="SUPFAM" id="SSF56784">
    <property type="entry name" value="HAD-like"/>
    <property type="match status" value="1"/>
</dbReference>
<sequence length="690" mass="75790">MIGGVPQGADSVADPVGAAASLLFAPSRRVAAPSLGLETESSEAGSFFSVQKCSEFREVSRHSISNKCGKDSDPRDALYRGLCSCCGSYNCVKLKEERFLTRTDTPAWLSRKPALILDVDNTIVQAFSSAKQIRLESDDLRLEKCKLEASDFLDEHGLPELYTFKLTNNPDTYLLKLRPGLRTFLQKVSACFELCIYTAAAREYTNVVLAAVDPQGSLFGDRIWTKDDNPEGDNMAPKEVQNLFKKERRPAEEILVIDDRKDHWECGGRKVPHRVFQISYYSYLTRQVPALTKFYAFRPGAPHPRSSRVKFSSDSADALGEEEKSSSSSSSSSSVPARYIPEWDSEDPRVAAADADRELVYLGNLLVELYYRYTSSSHRGGVRQKSLLKVLREMRSETTAGFNILLSGFIGGKNKRDAVSRRGPSGPAAAGVTSSRQQQQQSFPSAAADAHPSEQQQQQQQHPPRVVSLPQPPGGGGTRPHPTRLSPATASPPRTSTSPDSLRLSLSASNFPFYPGAIEWIRHRTGRKRGTSRGGSDSMRRTEQSGPSRQVLMPPPPSTGGPLLHLSSDWTPSVVPHPHDRLREMGGLPITDGDPLESVSAFVARGRTHRAEQRHTIFPTERCPLGFSERLSPWSGQTVRLSAFVSVSSVLSTRHTECGRTSLSAIEATSRYVGQWGADEGAEKEKVAGR</sequence>
<dbReference type="PANTHER" id="PTHR23081">
    <property type="entry name" value="RNA POLYMERASE II CTD PHOSPHATASE"/>
    <property type="match status" value="1"/>
</dbReference>